<protein>
    <submittedName>
        <fullName evidence="2">Uncharacterized protein</fullName>
    </submittedName>
</protein>
<dbReference type="EMBL" id="CP015852">
    <property type="protein sequence ID" value="ANH96412.1"/>
    <property type="molecule type" value="Genomic_DNA"/>
</dbReference>
<dbReference type="GeneID" id="93487345"/>
<dbReference type="Proteomes" id="UP000078142">
    <property type="component" value="Chromosome"/>
</dbReference>
<organism evidence="2 3">
    <name type="scientific">Pseudomonas koreensis</name>
    <dbReference type="NCBI Taxonomy" id="198620"/>
    <lineage>
        <taxon>Bacteria</taxon>
        <taxon>Pseudomonadati</taxon>
        <taxon>Pseudomonadota</taxon>
        <taxon>Gammaproteobacteria</taxon>
        <taxon>Pseudomonadales</taxon>
        <taxon>Pseudomonadaceae</taxon>
        <taxon>Pseudomonas</taxon>
    </lineage>
</organism>
<feature type="region of interest" description="Disordered" evidence="1">
    <location>
        <begin position="212"/>
        <end position="238"/>
    </location>
</feature>
<dbReference type="RefSeq" id="WP_064585787.1">
    <property type="nucleotide sequence ID" value="NZ_CP015852.1"/>
</dbReference>
<evidence type="ECO:0000313" key="2">
    <source>
        <dbReference type="EMBL" id="ANH96412.1"/>
    </source>
</evidence>
<evidence type="ECO:0000256" key="1">
    <source>
        <dbReference type="SAM" id="MobiDB-lite"/>
    </source>
</evidence>
<proteinExistence type="predicted"/>
<gene>
    <name evidence="2" type="ORF">A8L59_03130</name>
</gene>
<accession>A0AAC9FVJ1</accession>
<sequence length="238" mass="27050">MTLRIALPDWRGWMWLALCMVFALAAARQLTQPLWDDPVIILEIGGTYESMMEHSTARFSPLIRGHVWGGIPKTDARLRVVDPQYGFETPLARFLSVGFDDNVVDTIRMSPQIEPLLIDDAMQVVVDLQAQWCAKGWKPMGTRRNPTIADTPAWRAYVRQGVLSGVSYWQAGDKYQAMLSLARFRDSRHLDQERYLITLALAKPWTPFEKIENLPEEPHHFPPPQPQQGASPCPSQPS</sequence>
<reference evidence="2 3" key="1">
    <citation type="submission" date="2016-05" db="EMBL/GenBank/DDBJ databases">
        <authorList>
            <person name="Wang S."/>
            <person name="Zhu B."/>
        </authorList>
    </citation>
    <scope>NUCLEOTIDE SEQUENCE [LARGE SCALE GENOMIC DNA]</scope>
    <source>
        <strain evidence="2 3">CRS05-R5</strain>
    </source>
</reference>
<evidence type="ECO:0000313" key="3">
    <source>
        <dbReference type="Proteomes" id="UP000078142"/>
    </source>
</evidence>
<dbReference type="AlphaFoldDB" id="A0AAC9FVJ1"/>
<name>A0AAC9FVJ1_9PSED</name>